<feature type="domain" description="BTB" evidence="1">
    <location>
        <begin position="32"/>
        <end position="112"/>
    </location>
</feature>
<name>A0A9N9F4N2_9GLOM</name>
<dbReference type="InterPro" id="IPR000210">
    <property type="entry name" value="BTB/POZ_dom"/>
</dbReference>
<dbReference type="AlphaFoldDB" id="A0A9N9F4N2"/>
<dbReference type="OrthoDB" id="298084at2759"/>
<evidence type="ECO:0000259" key="1">
    <source>
        <dbReference type="PROSITE" id="PS50097"/>
    </source>
</evidence>
<dbReference type="EMBL" id="CAJVPK010000432">
    <property type="protein sequence ID" value="CAG8509452.1"/>
    <property type="molecule type" value="Genomic_DNA"/>
</dbReference>
<dbReference type="PROSITE" id="PS50097">
    <property type="entry name" value="BTB"/>
    <property type="match status" value="1"/>
</dbReference>
<dbReference type="SUPFAM" id="SSF54695">
    <property type="entry name" value="POZ domain"/>
    <property type="match status" value="1"/>
</dbReference>
<comment type="caution">
    <text evidence="2">The sequence shown here is derived from an EMBL/GenBank/DDBJ whole genome shotgun (WGS) entry which is preliminary data.</text>
</comment>
<keyword evidence="3" id="KW-1185">Reference proteome</keyword>
<gene>
    <name evidence="2" type="ORF">DEBURN_LOCUS5097</name>
</gene>
<reference evidence="2" key="1">
    <citation type="submission" date="2021-06" db="EMBL/GenBank/DDBJ databases">
        <authorList>
            <person name="Kallberg Y."/>
            <person name="Tangrot J."/>
            <person name="Rosling A."/>
        </authorList>
    </citation>
    <scope>NUCLEOTIDE SEQUENCE</scope>
    <source>
        <strain evidence="2">AZ414A</strain>
    </source>
</reference>
<protein>
    <submittedName>
        <fullName evidence="2">5791_t:CDS:1</fullName>
    </submittedName>
</protein>
<evidence type="ECO:0000313" key="2">
    <source>
        <dbReference type="EMBL" id="CAG8509452.1"/>
    </source>
</evidence>
<dbReference type="Proteomes" id="UP000789706">
    <property type="component" value="Unassembled WGS sequence"/>
</dbReference>
<dbReference type="CDD" id="cd18186">
    <property type="entry name" value="BTB_POZ_ZBTB_KLHL-like"/>
    <property type="match status" value="1"/>
</dbReference>
<evidence type="ECO:0000313" key="3">
    <source>
        <dbReference type="Proteomes" id="UP000789706"/>
    </source>
</evidence>
<dbReference type="Gene3D" id="3.30.710.10">
    <property type="entry name" value="Potassium Channel Kv1.1, Chain A"/>
    <property type="match status" value="1"/>
</dbReference>
<dbReference type="InterPro" id="IPR011333">
    <property type="entry name" value="SKP1/BTB/POZ_sf"/>
</dbReference>
<accession>A0A9N9F4N2</accession>
<organism evidence="2 3">
    <name type="scientific">Diversispora eburnea</name>
    <dbReference type="NCBI Taxonomy" id="1213867"/>
    <lineage>
        <taxon>Eukaryota</taxon>
        <taxon>Fungi</taxon>
        <taxon>Fungi incertae sedis</taxon>
        <taxon>Mucoromycota</taxon>
        <taxon>Glomeromycotina</taxon>
        <taxon>Glomeromycetes</taxon>
        <taxon>Diversisporales</taxon>
        <taxon>Diversisporaceae</taxon>
        <taxon>Diversispora</taxon>
    </lineage>
</organism>
<sequence length="292" mass="34087">MSDAESEVEYLPNLSQTLINDISELYLEADDYNVNLHIGYEPNVEVFKAHSVILRARSSYFRAALSANWSWTVDFDASIVEENLVELLHAADELTLLELVETIQDHIIFMDSEWLEKNCDKLLKSIMHNQMLKKLRKFCEDFMSSVPEKFFKLYDFSGLEEEIPLNQILPKELKDDLEMYFIIPDCKPTSQVLPPRNNDQNSVIISIKHKAFLASWINGNNETINLQYPINLLSRIREDSFAILDNADENIGFGRGDLQVFKRITTKRYYSKELLDHKTFEIEEFEVFQVIK</sequence>
<proteinExistence type="predicted"/>